<reference evidence="2 3" key="2">
    <citation type="submission" date="2018-11" db="EMBL/GenBank/DDBJ databases">
        <authorList>
            <consortium name="Pathogen Informatics"/>
        </authorList>
    </citation>
    <scope>NUCLEOTIDE SEQUENCE [LARGE SCALE GENOMIC DNA]</scope>
    <source>
        <strain evidence="2 3">NST_G2</strain>
    </source>
</reference>
<evidence type="ECO:0000313" key="2">
    <source>
        <dbReference type="EMBL" id="VDM02009.1"/>
    </source>
</evidence>
<evidence type="ECO:0000313" key="3">
    <source>
        <dbReference type="Proteomes" id="UP000275846"/>
    </source>
</evidence>
<proteinExistence type="predicted"/>
<evidence type="ECO:0000313" key="4">
    <source>
        <dbReference type="WBParaSite" id="SSLN_0001621401-mRNA-1"/>
    </source>
</evidence>
<dbReference type="AlphaFoldDB" id="A0A183TGM5"/>
<reference evidence="4" key="1">
    <citation type="submission" date="2016-06" db="UniProtKB">
        <authorList>
            <consortium name="WormBaseParasite"/>
        </authorList>
    </citation>
    <scope>IDENTIFICATION</scope>
</reference>
<evidence type="ECO:0000256" key="1">
    <source>
        <dbReference type="SAM" id="MobiDB-lite"/>
    </source>
</evidence>
<name>A0A183TGM5_SCHSO</name>
<organism evidence="4">
    <name type="scientific">Schistocephalus solidus</name>
    <name type="common">Tapeworm</name>
    <dbReference type="NCBI Taxonomy" id="70667"/>
    <lineage>
        <taxon>Eukaryota</taxon>
        <taxon>Metazoa</taxon>
        <taxon>Spiralia</taxon>
        <taxon>Lophotrochozoa</taxon>
        <taxon>Platyhelminthes</taxon>
        <taxon>Cestoda</taxon>
        <taxon>Eucestoda</taxon>
        <taxon>Diphyllobothriidea</taxon>
        <taxon>Diphyllobothriidae</taxon>
        <taxon>Schistocephalus</taxon>
    </lineage>
</organism>
<accession>A0A183TGM5</accession>
<dbReference type="Proteomes" id="UP000275846">
    <property type="component" value="Unassembled WGS sequence"/>
</dbReference>
<sequence>MGSRRQGGKKRRFKETLKKSLKQLQINPATWEDLVQDRPAWRSSVKTSSAIYEANRIAAAKVKRAARKSPAPRTNMVDAQALPPRPRCQRIFHASIGLVGHLRTKRTNNPKIPIST</sequence>
<keyword evidence="3" id="KW-1185">Reference proteome</keyword>
<dbReference type="OrthoDB" id="6309781at2759"/>
<dbReference type="WBParaSite" id="SSLN_0001621401-mRNA-1">
    <property type="protein sequence ID" value="SSLN_0001621401-mRNA-1"/>
    <property type="gene ID" value="SSLN_0001621401"/>
</dbReference>
<protein>
    <submittedName>
        <fullName evidence="2 4">Uncharacterized protein</fullName>
    </submittedName>
</protein>
<feature type="region of interest" description="Disordered" evidence="1">
    <location>
        <begin position="63"/>
        <end position="84"/>
    </location>
</feature>
<dbReference type="EMBL" id="UYSU01040131">
    <property type="protein sequence ID" value="VDM02009.1"/>
    <property type="molecule type" value="Genomic_DNA"/>
</dbReference>
<gene>
    <name evidence="2" type="ORF">SSLN_LOCUS15623</name>
</gene>